<dbReference type="AlphaFoldDB" id="A0A1W1D7L1"/>
<dbReference type="PANTHER" id="PTHR35869">
    <property type="entry name" value="OUTER-MEMBRANE LIPOPROTEIN CARRIER PROTEIN"/>
    <property type="match status" value="1"/>
</dbReference>
<evidence type="ECO:0000313" key="9">
    <source>
        <dbReference type="EMBL" id="SFV76422.1"/>
    </source>
</evidence>
<dbReference type="InterPro" id="IPR029046">
    <property type="entry name" value="LolA/LolB/LppX"/>
</dbReference>
<dbReference type="InterPro" id="IPR018323">
    <property type="entry name" value="OM_lipoprot_carrier_LolA_Pbac"/>
</dbReference>
<evidence type="ECO:0000256" key="6">
    <source>
        <dbReference type="ARBA" id="ARBA00022764"/>
    </source>
</evidence>
<organism evidence="9">
    <name type="scientific">hydrothermal vent metagenome</name>
    <dbReference type="NCBI Taxonomy" id="652676"/>
    <lineage>
        <taxon>unclassified sequences</taxon>
        <taxon>metagenomes</taxon>
        <taxon>ecological metagenomes</taxon>
    </lineage>
</organism>
<dbReference type="EMBL" id="FPHR01000002">
    <property type="protein sequence ID" value="SFV76422.1"/>
    <property type="molecule type" value="Genomic_DNA"/>
</dbReference>
<evidence type="ECO:0000256" key="3">
    <source>
        <dbReference type="ARBA" id="ARBA00011245"/>
    </source>
</evidence>
<dbReference type="GO" id="GO:0042953">
    <property type="term" value="P:lipoprotein transport"/>
    <property type="evidence" value="ECO:0007669"/>
    <property type="project" value="InterPro"/>
</dbReference>
<evidence type="ECO:0000256" key="4">
    <source>
        <dbReference type="ARBA" id="ARBA00014035"/>
    </source>
</evidence>
<dbReference type="GO" id="GO:0042597">
    <property type="term" value="C:periplasmic space"/>
    <property type="evidence" value="ECO:0007669"/>
    <property type="project" value="UniProtKB-SubCell"/>
</dbReference>
<keyword evidence="9" id="KW-0449">Lipoprotein</keyword>
<dbReference type="Pfam" id="PF03548">
    <property type="entry name" value="LolA"/>
    <property type="match status" value="1"/>
</dbReference>
<dbReference type="SUPFAM" id="SSF89392">
    <property type="entry name" value="Prokaryotic lipoproteins and lipoprotein localization factors"/>
    <property type="match status" value="1"/>
</dbReference>
<reference evidence="9" key="1">
    <citation type="submission" date="2016-10" db="EMBL/GenBank/DDBJ databases">
        <authorList>
            <person name="de Groot N.N."/>
        </authorList>
    </citation>
    <scope>NUCLEOTIDE SEQUENCE</scope>
</reference>
<accession>A0A1W1D7L1</accession>
<comment type="subunit">
    <text evidence="3">Monomer.</text>
</comment>
<evidence type="ECO:0000256" key="5">
    <source>
        <dbReference type="ARBA" id="ARBA00022448"/>
    </source>
</evidence>
<dbReference type="PANTHER" id="PTHR35869:SF1">
    <property type="entry name" value="OUTER-MEMBRANE LIPOPROTEIN CARRIER PROTEIN"/>
    <property type="match status" value="1"/>
</dbReference>
<dbReference type="InterPro" id="IPR004564">
    <property type="entry name" value="OM_lipoprot_carrier_LolA-like"/>
</dbReference>
<comment type="subcellular location">
    <subcellularLocation>
        <location evidence="1">Periplasm</location>
    </subcellularLocation>
</comment>
<evidence type="ECO:0000256" key="7">
    <source>
        <dbReference type="ARBA" id="ARBA00022927"/>
    </source>
</evidence>
<protein>
    <recommendedName>
        <fullName evidence="4">Outer-membrane lipoprotein carrier protein</fullName>
    </recommendedName>
</protein>
<evidence type="ECO:0000256" key="1">
    <source>
        <dbReference type="ARBA" id="ARBA00004418"/>
    </source>
</evidence>
<dbReference type="Gene3D" id="2.50.20.10">
    <property type="entry name" value="Lipoprotein localisation LolA/LolB/LppX"/>
    <property type="match status" value="1"/>
</dbReference>
<name>A0A1W1D7L1_9ZZZZ</name>
<keyword evidence="5" id="KW-0813">Transport</keyword>
<evidence type="ECO:0000256" key="2">
    <source>
        <dbReference type="ARBA" id="ARBA00007615"/>
    </source>
</evidence>
<dbReference type="CDD" id="cd16325">
    <property type="entry name" value="LolA"/>
    <property type="match status" value="1"/>
</dbReference>
<keyword evidence="8" id="KW-0143">Chaperone</keyword>
<gene>
    <name evidence="9" type="ORF">MNB_SUP05-4-521</name>
</gene>
<keyword evidence="6" id="KW-0574">Periplasm</keyword>
<dbReference type="NCBIfam" id="TIGR00547">
    <property type="entry name" value="lolA"/>
    <property type="match status" value="1"/>
</dbReference>
<sequence>MIKFAGLLVLCLSSLSIAQPKNQFNQFFNGFDSLSANFEQSVYDDNNRLIASNQGEIQFKRPQQLIWHTQTPNDQILLLNNNELWLIDNELEQASLQHITELKQTPLYWLLNRPNQLVKTPQFAYSDNQIDWYTTGQANQLRFGFQNDTLKGLSLTNELGQIIHIDFSEAIINPSLSADIFTLDLGPDFDVIR</sequence>
<comment type="similarity">
    <text evidence="2">Belongs to the LolA family.</text>
</comment>
<keyword evidence="7" id="KW-0653">Protein transport</keyword>
<proteinExistence type="inferred from homology"/>
<evidence type="ECO:0000256" key="8">
    <source>
        <dbReference type="ARBA" id="ARBA00023186"/>
    </source>
</evidence>